<sequence>MALWPSRMYEREMMEPWRDIDRFERRMMRDMDRFQRQMMPYWRDEMDHHSILDIANQAHEIVNDDKKFAVQLDVSKFKPEELQVHIDGRNLTIEGKQEQKTDHGHMERSFVRSWTLPDEVDLDAVHTQLTEVGQLCIEAPKTGLHTNRRNLPIMAPKKK</sequence>
<dbReference type="GO" id="GO:0009408">
    <property type="term" value="P:response to heat"/>
    <property type="evidence" value="ECO:0007669"/>
    <property type="project" value="TreeGrafter"/>
</dbReference>
<dbReference type="GO" id="GO:0036498">
    <property type="term" value="P:IRE1-mediated unfolded protein response"/>
    <property type="evidence" value="ECO:0007669"/>
    <property type="project" value="TreeGrafter"/>
</dbReference>
<accession>A0A0B1RQ41</accession>
<dbReference type="PANTHER" id="PTHR45640">
    <property type="entry name" value="HEAT SHOCK PROTEIN HSP-12.2-RELATED"/>
    <property type="match status" value="1"/>
</dbReference>
<gene>
    <name evidence="7" type="ORF">OESDEN_15313</name>
    <name evidence="6" type="ORF">OESDEN_25640</name>
</gene>
<dbReference type="GO" id="GO:0042026">
    <property type="term" value="P:protein refolding"/>
    <property type="evidence" value="ECO:0007669"/>
    <property type="project" value="TreeGrafter"/>
</dbReference>
<dbReference type="Gene3D" id="2.60.40.790">
    <property type="match status" value="1"/>
</dbReference>
<evidence type="ECO:0000256" key="2">
    <source>
        <dbReference type="PIRSR" id="PIRSR036514-1"/>
    </source>
</evidence>
<dbReference type="SUPFAM" id="SSF49764">
    <property type="entry name" value="HSP20-like chaperones"/>
    <property type="match status" value="1"/>
</dbReference>
<dbReference type="OrthoDB" id="1431247at2759"/>
<keyword evidence="2" id="KW-0862">Zinc</keyword>
<dbReference type="GO" id="GO:0051082">
    <property type="term" value="F:unfolded protein binding"/>
    <property type="evidence" value="ECO:0007669"/>
    <property type="project" value="TreeGrafter"/>
</dbReference>
<dbReference type="InterPro" id="IPR008978">
    <property type="entry name" value="HSP20-like_chaperone"/>
</dbReference>
<reference evidence="6 8" key="1">
    <citation type="submission" date="2014-03" db="EMBL/GenBank/DDBJ databases">
        <title>Draft genome of the hookworm Oesophagostomum dentatum.</title>
        <authorList>
            <person name="Mitreva M."/>
        </authorList>
    </citation>
    <scope>NUCLEOTIDE SEQUENCE [LARGE SCALE GENOMIC DNA]</scope>
    <source>
        <strain evidence="6 8">OD-Hann</strain>
    </source>
</reference>
<dbReference type="InterPro" id="IPR001436">
    <property type="entry name" value="Alpha-crystallin/sHSP_animal"/>
</dbReference>
<evidence type="ECO:0000256" key="1">
    <source>
        <dbReference type="PIRNR" id="PIRNR036514"/>
    </source>
</evidence>
<dbReference type="EMBL" id="KN565943">
    <property type="protein sequence ID" value="KHJ84967.1"/>
    <property type="molecule type" value="Genomic_DNA"/>
</dbReference>
<dbReference type="EMBL" id="KN613426">
    <property type="protein sequence ID" value="KHJ74744.1"/>
    <property type="molecule type" value="Genomic_DNA"/>
</dbReference>
<comment type="similarity">
    <text evidence="1 3 4">Belongs to the small heat shock protein (HSP20) family.</text>
</comment>
<evidence type="ECO:0000256" key="3">
    <source>
        <dbReference type="PROSITE-ProRule" id="PRU00285"/>
    </source>
</evidence>
<protein>
    <submittedName>
        <fullName evidence="6">Hsp20/alpha crystallin family protein</fullName>
    </submittedName>
</protein>
<dbReference type="PIRSF" id="PIRSF036514">
    <property type="entry name" value="Sm_HSP_B1"/>
    <property type="match status" value="1"/>
</dbReference>
<dbReference type="InterPro" id="IPR055269">
    <property type="entry name" value="Alpha-crystallin/HSP_16"/>
</dbReference>
<dbReference type="PROSITE" id="PS01031">
    <property type="entry name" value="SHSP"/>
    <property type="match status" value="1"/>
</dbReference>
<dbReference type="PRINTS" id="PR00299">
    <property type="entry name" value="ACRYSTALLIN"/>
</dbReference>
<dbReference type="GO" id="GO:0005737">
    <property type="term" value="C:cytoplasm"/>
    <property type="evidence" value="ECO:0007669"/>
    <property type="project" value="TreeGrafter"/>
</dbReference>
<keyword evidence="2" id="KW-0479">Metal-binding</keyword>
<evidence type="ECO:0000313" key="7">
    <source>
        <dbReference type="EMBL" id="KHJ84967.1"/>
    </source>
</evidence>
<dbReference type="GO" id="GO:0005634">
    <property type="term" value="C:nucleus"/>
    <property type="evidence" value="ECO:0007669"/>
    <property type="project" value="TreeGrafter"/>
</dbReference>
<dbReference type="Proteomes" id="UP000053660">
    <property type="component" value="Unassembled WGS sequence"/>
</dbReference>
<organism evidence="6 8">
    <name type="scientific">Oesophagostomum dentatum</name>
    <name type="common">Nodular worm</name>
    <dbReference type="NCBI Taxonomy" id="61180"/>
    <lineage>
        <taxon>Eukaryota</taxon>
        <taxon>Metazoa</taxon>
        <taxon>Ecdysozoa</taxon>
        <taxon>Nematoda</taxon>
        <taxon>Chromadorea</taxon>
        <taxon>Rhabditida</taxon>
        <taxon>Rhabditina</taxon>
        <taxon>Rhabditomorpha</taxon>
        <taxon>Strongyloidea</taxon>
        <taxon>Strongylidae</taxon>
        <taxon>Oesophagostomum</taxon>
    </lineage>
</organism>
<name>A0A0B1RQ41_OESDE</name>
<proteinExistence type="inferred from homology"/>
<dbReference type="Pfam" id="PF00011">
    <property type="entry name" value="HSP20"/>
    <property type="match status" value="1"/>
</dbReference>
<evidence type="ECO:0000259" key="5">
    <source>
        <dbReference type="PROSITE" id="PS01031"/>
    </source>
</evidence>
<evidence type="ECO:0000256" key="4">
    <source>
        <dbReference type="RuleBase" id="RU003616"/>
    </source>
</evidence>
<dbReference type="AlphaFoldDB" id="A0A0B1RQ41"/>
<evidence type="ECO:0000313" key="6">
    <source>
        <dbReference type="EMBL" id="KHJ74744.1"/>
    </source>
</evidence>
<evidence type="ECO:0000313" key="8">
    <source>
        <dbReference type="Proteomes" id="UP000053660"/>
    </source>
</evidence>
<dbReference type="InterPro" id="IPR002068">
    <property type="entry name" value="A-crystallin/Hsp20_dom"/>
</dbReference>
<feature type="domain" description="SHSP" evidence="5">
    <location>
        <begin position="50"/>
        <end position="156"/>
    </location>
</feature>
<dbReference type="GO" id="GO:0046872">
    <property type="term" value="F:metal ion binding"/>
    <property type="evidence" value="ECO:0007669"/>
    <property type="project" value="UniProtKB-KW"/>
</dbReference>
<dbReference type="PANTHER" id="PTHR45640:SF32">
    <property type="entry name" value="STRESS-INDUCED PROTEIN 1"/>
    <property type="match status" value="1"/>
</dbReference>
<dbReference type="CDD" id="cd06526">
    <property type="entry name" value="metazoan_ACD"/>
    <property type="match status" value="1"/>
</dbReference>
<feature type="binding site" evidence="2">
    <location>
        <position position="98"/>
    </location>
    <ligand>
        <name>Zn(2+)</name>
        <dbReference type="ChEBI" id="CHEBI:29105"/>
        <label>1</label>
    </ligand>
</feature>
<feature type="binding site" evidence="2">
    <location>
        <position position="103"/>
    </location>
    <ligand>
        <name>Zn(2+)</name>
        <dbReference type="ChEBI" id="CHEBI:29105"/>
        <label>1</label>
    </ligand>
</feature>
<keyword evidence="8" id="KW-1185">Reference proteome</keyword>